<evidence type="ECO:0000259" key="4">
    <source>
        <dbReference type="PROSITE" id="PS01124"/>
    </source>
</evidence>
<proteinExistence type="predicted"/>
<accession>A0A514CPC2</accession>
<dbReference type="Gene3D" id="1.10.10.60">
    <property type="entry name" value="Homeodomain-like"/>
    <property type="match status" value="1"/>
</dbReference>
<dbReference type="InterPro" id="IPR018062">
    <property type="entry name" value="HTH_AraC-typ_CS"/>
</dbReference>
<evidence type="ECO:0000256" key="1">
    <source>
        <dbReference type="ARBA" id="ARBA00023015"/>
    </source>
</evidence>
<dbReference type="EMBL" id="CP041253">
    <property type="protein sequence ID" value="QDH81642.1"/>
    <property type="molecule type" value="Genomic_DNA"/>
</dbReference>
<dbReference type="SUPFAM" id="SSF46689">
    <property type="entry name" value="Homeodomain-like"/>
    <property type="match status" value="1"/>
</dbReference>
<dbReference type="InterPro" id="IPR020449">
    <property type="entry name" value="Tscrpt_reg_AraC-type_HTH"/>
</dbReference>
<dbReference type="KEGG" id="echi:FKX85_19395"/>
<dbReference type="Proteomes" id="UP000316614">
    <property type="component" value="Chromosome"/>
</dbReference>
<protein>
    <submittedName>
        <fullName evidence="5">AraC family transcriptional regulator</fullName>
    </submittedName>
</protein>
<evidence type="ECO:0000256" key="3">
    <source>
        <dbReference type="ARBA" id="ARBA00023163"/>
    </source>
</evidence>
<dbReference type="PRINTS" id="PR00032">
    <property type="entry name" value="HTHARAC"/>
</dbReference>
<evidence type="ECO:0000256" key="2">
    <source>
        <dbReference type="ARBA" id="ARBA00023125"/>
    </source>
</evidence>
<dbReference type="PROSITE" id="PS01124">
    <property type="entry name" value="HTH_ARAC_FAMILY_2"/>
    <property type="match status" value="1"/>
</dbReference>
<keyword evidence="1" id="KW-0805">Transcription regulation</keyword>
<evidence type="ECO:0000313" key="6">
    <source>
        <dbReference type="Proteomes" id="UP000316614"/>
    </source>
</evidence>
<organism evidence="5 6">
    <name type="scientific">Echinicola soli</name>
    <dbReference type="NCBI Taxonomy" id="2591634"/>
    <lineage>
        <taxon>Bacteria</taxon>
        <taxon>Pseudomonadati</taxon>
        <taxon>Bacteroidota</taxon>
        <taxon>Cytophagia</taxon>
        <taxon>Cytophagales</taxon>
        <taxon>Cyclobacteriaceae</taxon>
        <taxon>Echinicola</taxon>
    </lineage>
</organism>
<name>A0A514CPC2_9BACT</name>
<dbReference type="Pfam" id="PF12833">
    <property type="entry name" value="HTH_18"/>
    <property type="match status" value="1"/>
</dbReference>
<dbReference type="AlphaFoldDB" id="A0A514CPC2"/>
<dbReference type="GO" id="GO:0003700">
    <property type="term" value="F:DNA-binding transcription factor activity"/>
    <property type="evidence" value="ECO:0007669"/>
    <property type="project" value="InterPro"/>
</dbReference>
<keyword evidence="3" id="KW-0804">Transcription</keyword>
<dbReference type="InterPro" id="IPR009057">
    <property type="entry name" value="Homeodomain-like_sf"/>
</dbReference>
<gene>
    <name evidence="5" type="ORF">FKX85_19395</name>
</gene>
<dbReference type="GO" id="GO:0043565">
    <property type="term" value="F:sequence-specific DNA binding"/>
    <property type="evidence" value="ECO:0007669"/>
    <property type="project" value="InterPro"/>
</dbReference>
<dbReference type="InterPro" id="IPR018060">
    <property type="entry name" value="HTH_AraC"/>
</dbReference>
<dbReference type="PROSITE" id="PS00041">
    <property type="entry name" value="HTH_ARAC_FAMILY_1"/>
    <property type="match status" value="1"/>
</dbReference>
<sequence length="58" mass="6683">MSFGDWKVRLKLMESVKLLGEKKSVKEIAFELGYGNVGSFIVTFRKHFGKTPTNYLKK</sequence>
<reference evidence="5 6" key="1">
    <citation type="submission" date="2019-06" db="EMBL/GenBank/DDBJ databases">
        <title>Echinicola alkalisoli sp. nov. isolated from saline soil.</title>
        <authorList>
            <person name="Sun J.-Q."/>
            <person name="Xu L."/>
        </authorList>
    </citation>
    <scope>NUCLEOTIDE SEQUENCE [LARGE SCALE GENOMIC DNA]</scope>
    <source>
        <strain evidence="5 6">LN3S3</strain>
    </source>
</reference>
<dbReference type="PANTHER" id="PTHR11019:SF199">
    <property type="entry name" value="HTH-TYPE TRANSCRIPTIONAL REGULATOR NIMR"/>
    <property type="match status" value="1"/>
</dbReference>
<keyword evidence="2" id="KW-0238">DNA-binding</keyword>
<keyword evidence="6" id="KW-1185">Reference proteome</keyword>
<feature type="domain" description="HTH araC/xylS-type" evidence="4">
    <location>
        <begin position="1"/>
        <end position="58"/>
    </location>
</feature>
<evidence type="ECO:0000313" key="5">
    <source>
        <dbReference type="EMBL" id="QDH81642.1"/>
    </source>
</evidence>
<dbReference type="PANTHER" id="PTHR11019">
    <property type="entry name" value="HTH-TYPE TRANSCRIPTIONAL REGULATOR NIMR"/>
    <property type="match status" value="1"/>
</dbReference>
<dbReference type="OrthoDB" id="4480133at2"/>